<dbReference type="OrthoDB" id="8000281at2759"/>
<dbReference type="Proteomes" id="UP000037069">
    <property type="component" value="Unassembled WGS sequence"/>
</dbReference>
<keyword evidence="2" id="KW-1185">Reference proteome</keyword>
<name>A0A0L0BR56_LUCCU</name>
<comment type="caution">
    <text evidence="1">The sequence shown here is derived from an EMBL/GenBank/DDBJ whole genome shotgun (WGS) entry which is preliminary data.</text>
</comment>
<evidence type="ECO:0000313" key="1">
    <source>
        <dbReference type="EMBL" id="KNC22468.1"/>
    </source>
</evidence>
<evidence type="ECO:0000313" key="2">
    <source>
        <dbReference type="Proteomes" id="UP000037069"/>
    </source>
</evidence>
<sequence length="125" mass="14691">MKLKISENDIVKVCPKDSKYNERQNLKSTKINLIVEFRTSELKVEFLKNKDKLKQYSILKDIEIVDYVSDETFNLCQYAKILKPYGYDAIYWRNNSVYAKKTRSSLSEPILIKSKNDVDILMGQI</sequence>
<protein>
    <submittedName>
        <fullName evidence="1">Uncharacterized protein</fullName>
    </submittedName>
</protein>
<organism evidence="1 2">
    <name type="scientific">Lucilia cuprina</name>
    <name type="common">Green bottle fly</name>
    <name type="synonym">Australian sheep blowfly</name>
    <dbReference type="NCBI Taxonomy" id="7375"/>
    <lineage>
        <taxon>Eukaryota</taxon>
        <taxon>Metazoa</taxon>
        <taxon>Ecdysozoa</taxon>
        <taxon>Arthropoda</taxon>
        <taxon>Hexapoda</taxon>
        <taxon>Insecta</taxon>
        <taxon>Pterygota</taxon>
        <taxon>Neoptera</taxon>
        <taxon>Endopterygota</taxon>
        <taxon>Diptera</taxon>
        <taxon>Brachycera</taxon>
        <taxon>Muscomorpha</taxon>
        <taxon>Oestroidea</taxon>
        <taxon>Calliphoridae</taxon>
        <taxon>Luciliinae</taxon>
        <taxon>Lucilia</taxon>
    </lineage>
</organism>
<dbReference type="EMBL" id="JRES01001496">
    <property type="protein sequence ID" value="KNC22468.1"/>
    <property type="molecule type" value="Genomic_DNA"/>
</dbReference>
<reference evidence="1 2" key="1">
    <citation type="journal article" date="2015" name="Nat. Commun.">
        <title>Lucilia cuprina genome unlocks parasitic fly biology to underpin future interventions.</title>
        <authorList>
            <person name="Anstead C.A."/>
            <person name="Korhonen P.K."/>
            <person name="Young N.D."/>
            <person name="Hall R.S."/>
            <person name="Jex A.R."/>
            <person name="Murali S.C."/>
            <person name="Hughes D.S."/>
            <person name="Lee S.F."/>
            <person name="Perry T."/>
            <person name="Stroehlein A.J."/>
            <person name="Ansell B.R."/>
            <person name="Breugelmans B."/>
            <person name="Hofmann A."/>
            <person name="Qu J."/>
            <person name="Dugan S."/>
            <person name="Lee S.L."/>
            <person name="Chao H."/>
            <person name="Dinh H."/>
            <person name="Han Y."/>
            <person name="Doddapaneni H.V."/>
            <person name="Worley K.C."/>
            <person name="Muzny D.M."/>
            <person name="Ioannidis P."/>
            <person name="Waterhouse R.M."/>
            <person name="Zdobnov E.M."/>
            <person name="James P.J."/>
            <person name="Bagnall N.H."/>
            <person name="Kotze A.C."/>
            <person name="Gibbs R.A."/>
            <person name="Richards S."/>
            <person name="Batterham P."/>
            <person name="Gasser R.B."/>
        </authorList>
    </citation>
    <scope>NUCLEOTIDE SEQUENCE [LARGE SCALE GENOMIC DNA]</scope>
    <source>
        <strain evidence="1 2">LS</strain>
        <tissue evidence="1">Full body</tissue>
    </source>
</reference>
<proteinExistence type="predicted"/>
<gene>
    <name evidence="1" type="ORF">FF38_13576</name>
</gene>
<dbReference type="AlphaFoldDB" id="A0A0L0BR56"/>
<accession>A0A0L0BR56</accession>